<dbReference type="EMBL" id="BGZK01001149">
    <property type="protein sequence ID" value="GBP72543.1"/>
    <property type="molecule type" value="Genomic_DNA"/>
</dbReference>
<keyword evidence="2" id="KW-1185">Reference proteome</keyword>
<dbReference type="Proteomes" id="UP000299102">
    <property type="component" value="Unassembled WGS sequence"/>
</dbReference>
<organism evidence="1 2">
    <name type="scientific">Eumeta variegata</name>
    <name type="common">Bagworm moth</name>
    <name type="synonym">Eumeta japonica</name>
    <dbReference type="NCBI Taxonomy" id="151549"/>
    <lineage>
        <taxon>Eukaryota</taxon>
        <taxon>Metazoa</taxon>
        <taxon>Ecdysozoa</taxon>
        <taxon>Arthropoda</taxon>
        <taxon>Hexapoda</taxon>
        <taxon>Insecta</taxon>
        <taxon>Pterygota</taxon>
        <taxon>Neoptera</taxon>
        <taxon>Endopterygota</taxon>
        <taxon>Lepidoptera</taxon>
        <taxon>Glossata</taxon>
        <taxon>Ditrysia</taxon>
        <taxon>Tineoidea</taxon>
        <taxon>Psychidae</taxon>
        <taxon>Oiketicinae</taxon>
        <taxon>Eumeta</taxon>
    </lineage>
</organism>
<sequence length="90" mass="9791">MADKGALFTPVARFRSIGLECEALDISLSKRRIDRLNASLASSRYGAEDNKKIVVMAMPPQAARRGFRLGNGGGGGRPWEVTNLRGLKMD</sequence>
<evidence type="ECO:0000313" key="1">
    <source>
        <dbReference type="EMBL" id="GBP72543.1"/>
    </source>
</evidence>
<dbReference type="AlphaFoldDB" id="A0A4C1YB12"/>
<proteinExistence type="predicted"/>
<comment type="caution">
    <text evidence="1">The sequence shown here is derived from an EMBL/GenBank/DDBJ whole genome shotgun (WGS) entry which is preliminary data.</text>
</comment>
<gene>
    <name evidence="1" type="ORF">EVAR_9687_1</name>
</gene>
<evidence type="ECO:0000313" key="2">
    <source>
        <dbReference type="Proteomes" id="UP000299102"/>
    </source>
</evidence>
<name>A0A4C1YB12_EUMVA</name>
<accession>A0A4C1YB12</accession>
<protein>
    <submittedName>
        <fullName evidence="1">Uncharacterized protein</fullName>
    </submittedName>
</protein>
<reference evidence="1 2" key="1">
    <citation type="journal article" date="2019" name="Commun. Biol.">
        <title>The bagworm genome reveals a unique fibroin gene that provides high tensile strength.</title>
        <authorList>
            <person name="Kono N."/>
            <person name="Nakamura H."/>
            <person name="Ohtoshi R."/>
            <person name="Tomita M."/>
            <person name="Numata K."/>
            <person name="Arakawa K."/>
        </authorList>
    </citation>
    <scope>NUCLEOTIDE SEQUENCE [LARGE SCALE GENOMIC DNA]</scope>
</reference>